<dbReference type="CDD" id="cd00093">
    <property type="entry name" value="HTH_XRE"/>
    <property type="match status" value="1"/>
</dbReference>
<keyword evidence="3" id="KW-1185">Reference proteome</keyword>
<reference evidence="2 3" key="1">
    <citation type="submission" date="2018-06" db="EMBL/GenBank/DDBJ databases">
        <title>Sphaerisporangium craniellae sp. nov., isolated from a marine sponge in the South China Sea.</title>
        <authorList>
            <person name="Li L."/>
        </authorList>
    </citation>
    <scope>NUCLEOTIDE SEQUENCE [LARGE SCALE GENOMIC DNA]</scope>
    <source>
        <strain evidence="2 3">CCTCC AA 208026</strain>
    </source>
</reference>
<evidence type="ECO:0000313" key="3">
    <source>
        <dbReference type="Proteomes" id="UP000253094"/>
    </source>
</evidence>
<comment type="caution">
    <text evidence="2">The sequence shown here is derived from an EMBL/GenBank/DDBJ whole genome shotgun (WGS) entry which is preliminary data.</text>
</comment>
<dbReference type="Gene3D" id="1.10.260.40">
    <property type="entry name" value="lambda repressor-like DNA-binding domains"/>
    <property type="match status" value="1"/>
</dbReference>
<dbReference type="Pfam" id="PF19054">
    <property type="entry name" value="DUF5753"/>
    <property type="match status" value="1"/>
</dbReference>
<evidence type="ECO:0000259" key="1">
    <source>
        <dbReference type="PROSITE" id="PS50943"/>
    </source>
</evidence>
<organism evidence="2 3">
    <name type="scientific">Sphaerisporangium album</name>
    <dbReference type="NCBI Taxonomy" id="509200"/>
    <lineage>
        <taxon>Bacteria</taxon>
        <taxon>Bacillati</taxon>
        <taxon>Actinomycetota</taxon>
        <taxon>Actinomycetes</taxon>
        <taxon>Streptosporangiales</taxon>
        <taxon>Streptosporangiaceae</taxon>
        <taxon>Sphaerisporangium</taxon>
    </lineage>
</organism>
<accession>A0A367F3T6</accession>
<dbReference type="AlphaFoldDB" id="A0A367F3T6"/>
<sequence>MTRMIDIDPAESPRARFAYELRRHRLAARLTQKQLARKIGFSTSAVAMVETSKFRPSERFAELCDEVFGLDGVVTRLYAEVWPPPPPVPAHFREWAIEEQRATALRFWAPMLVPGMVQTEAYARRVLARLPGVLEEEVEQRLAARLRRQAVLSRDDAPVVTALIDEGVLHRPVGGPAVMREQLGHLLAMTRHPKVTIQIVPYGAEALSGLNGAYAIAEMRGNPYVVRVESQPSGRTVSDRSMIADLVNGYDAIRADAYPQHLSISMIEEVVRQKWT</sequence>
<dbReference type="InterPro" id="IPR001387">
    <property type="entry name" value="Cro/C1-type_HTH"/>
</dbReference>
<dbReference type="GO" id="GO:0003677">
    <property type="term" value="F:DNA binding"/>
    <property type="evidence" value="ECO:0007669"/>
    <property type="project" value="InterPro"/>
</dbReference>
<dbReference type="Pfam" id="PF13560">
    <property type="entry name" value="HTH_31"/>
    <property type="match status" value="1"/>
</dbReference>
<dbReference type="InterPro" id="IPR010982">
    <property type="entry name" value="Lambda_DNA-bd_dom_sf"/>
</dbReference>
<dbReference type="EMBL" id="QOIL01000023">
    <property type="protein sequence ID" value="RCG25038.1"/>
    <property type="molecule type" value="Genomic_DNA"/>
</dbReference>
<dbReference type="PROSITE" id="PS50943">
    <property type="entry name" value="HTH_CROC1"/>
    <property type="match status" value="1"/>
</dbReference>
<feature type="domain" description="HTH cro/C1-type" evidence="1">
    <location>
        <begin position="21"/>
        <end position="73"/>
    </location>
</feature>
<dbReference type="SMART" id="SM00530">
    <property type="entry name" value="HTH_XRE"/>
    <property type="match status" value="1"/>
</dbReference>
<dbReference type="SUPFAM" id="SSF47413">
    <property type="entry name" value="lambda repressor-like DNA-binding domains"/>
    <property type="match status" value="1"/>
</dbReference>
<dbReference type="Proteomes" id="UP000253094">
    <property type="component" value="Unassembled WGS sequence"/>
</dbReference>
<dbReference type="OrthoDB" id="4724865at2"/>
<dbReference type="InterPro" id="IPR043917">
    <property type="entry name" value="DUF5753"/>
</dbReference>
<dbReference type="RefSeq" id="WP_114032669.1">
    <property type="nucleotide sequence ID" value="NZ_QOIL01000023.1"/>
</dbReference>
<gene>
    <name evidence="2" type="ORF">DQ384_32325</name>
</gene>
<proteinExistence type="predicted"/>
<evidence type="ECO:0000313" key="2">
    <source>
        <dbReference type="EMBL" id="RCG25038.1"/>
    </source>
</evidence>
<protein>
    <submittedName>
        <fullName evidence="2">Helix-turn-helix domain-containing protein</fullName>
    </submittedName>
</protein>
<name>A0A367F3T6_9ACTN</name>